<protein>
    <submittedName>
        <fullName evidence="1">Uncharacterized protein</fullName>
    </submittedName>
</protein>
<evidence type="ECO:0000313" key="2">
    <source>
        <dbReference type="Proteomes" id="UP000634136"/>
    </source>
</evidence>
<dbReference type="Proteomes" id="UP000634136">
    <property type="component" value="Unassembled WGS sequence"/>
</dbReference>
<dbReference type="AlphaFoldDB" id="A0A834SSF6"/>
<comment type="caution">
    <text evidence="1">The sequence shown here is derived from an EMBL/GenBank/DDBJ whole genome shotgun (WGS) entry which is preliminary data.</text>
</comment>
<name>A0A834SSF6_9FABA</name>
<dbReference type="EMBL" id="JAAIUW010000011">
    <property type="protein sequence ID" value="KAF7808468.1"/>
    <property type="molecule type" value="Genomic_DNA"/>
</dbReference>
<accession>A0A834SSF6</accession>
<sequence>MVVHRGERCFSLRRAEEILSPLASPSFTMANP</sequence>
<proteinExistence type="predicted"/>
<evidence type="ECO:0000313" key="1">
    <source>
        <dbReference type="EMBL" id="KAF7808468.1"/>
    </source>
</evidence>
<organism evidence="1 2">
    <name type="scientific">Senna tora</name>
    <dbReference type="NCBI Taxonomy" id="362788"/>
    <lineage>
        <taxon>Eukaryota</taxon>
        <taxon>Viridiplantae</taxon>
        <taxon>Streptophyta</taxon>
        <taxon>Embryophyta</taxon>
        <taxon>Tracheophyta</taxon>
        <taxon>Spermatophyta</taxon>
        <taxon>Magnoliopsida</taxon>
        <taxon>eudicotyledons</taxon>
        <taxon>Gunneridae</taxon>
        <taxon>Pentapetalae</taxon>
        <taxon>rosids</taxon>
        <taxon>fabids</taxon>
        <taxon>Fabales</taxon>
        <taxon>Fabaceae</taxon>
        <taxon>Caesalpinioideae</taxon>
        <taxon>Cassia clade</taxon>
        <taxon>Senna</taxon>
    </lineage>
</organism>
<reference evidence="1" key="1">
    <citation type="submission" date="2020-09" db="EMBL/GenBank/DDBJ databases">
        <title>Genome-Enabled Discovery of Anthraquinone Biosynthesis in Senna tora.</title>
        <authorList>
            <person name="Kang S.-H."/>
            <person name="Pandey R.P."/>
            <person name="Lee C.-M."/>
            <person name="Sim J.-S."/>
            <person name="Jeong J.-T."/>
            <person name="Choi B.-S."/>
            <person name="Jung M."/>
            <person name="Ginzburg D."/>
            <person name="Zhao K."/>
            <person name="Won S.Y."/>
            <person name="Oh T.-J."/>
            <person name="Yu Y."/>
            <person name="Kim N.-H."/>
            <person name="Lee O.R."/>
            <person name="Lee T.-H."/>
            <person name="Bashyal P."/>
            <person name="Kim T.-S."/>
            <person name="Lee W.-H."/>
            <person name="Kawkins C."/>
            <person name="Kim C.-K."/>
            <person name="Kim J.S."/>
            <person name="Ahn B.O."/>
            <person name="Rhee S.Y."/>
            <person name="Sohng J.K."/>
        </authorList>
    </citation>
    <scope>NUCLEOTIDE SEQUENCE</scope>
    <source>
        <tissue evidence="1">Leaf</tissue>
    </source>
</reference>
<gene>
    <name evidence="1" type="ORF">G2W53_035211</name>
</gene>
<keyword evidence="2" id="KW-1185">Reference proteome</keyword>